<comment type="caution">
    <text evidence="2">The sequence shown here is derived from an EMBL/GenBank/DDBJ whole genome shotgun (WGS) entry which is preliminary data.</text>
</comment>
<evidence type="ECO:0000256" key="1">
    <source>
        <dbReference type="SAM" id="MobiDB-lite"/>
    </source>
</evidence>
<name>A0A550CHQ3_9AGAR</name>
<reference evidence="2 3" key="1">
    <citation type="journal article" date="2019" name="New Phytol.">
        <title>Comparative genomics reveals unique wood-decay strategies and fruiting body development in the Schizophyllaceae.</title>
        <authorList>
            <person name="Almasi E."/>
            <person name="Sahu N."/>
            <person name="Krizsan K."/>
            <person name="Balint B."/>
            <person name="Kovacs G.M."/>
            <person name="Kiss B."/>
            <person name="Cseklye J."/>
            <person name="Drula E."/>
            <person name="Henrissat B."/>
            <person name="Nagy I."/>
            <person name="Chovatia M."/>
            <person name="Adam C."/>
            <person name="LaButti K."/>
            <person name="Lipzen A."/>
            <person name="Riley R."/>
            <person name="Grigoriev I.V."/>
            <person name="Nagy L.G."/>
        </authorList>
    </citation>
    <scope>NUCLEOTIDE SEQUENCE [LARGE SCALE GENOMIC DNA]</scope>
    <source>
        <strain evidence="2 3">NL-1724</strain>
    </source>
</reference>
<dbReference type="EMBL" id="VDMD01000007">
    <property type="protein sequence ID" value="TRM64329.1"/>
    <property type="molecule type" value="Genomic_DNA"/>
</dbReference>
<dbReference type="AlphaFoldDB" id="A0A550CHQ3"/>
<organism evidence="2 3">
    <name type="scientific">Schizophyllum amplum</name>
    <dbReference type="NCBI Taxonomy" id="97359"/>
    <lineage>
        <taxon>Eukaryota</taxon>
        <taxon>Fungi</taxon>
        <taxon>Dikarya</taxon>
        <taxon>Basidiomycota</taxon>
        <taxon>Agaricomycotina</taxon>
        <taxon>Agaricomycetes</taxon>
        <taxon>Agaricomycetidae</taxon>
        <taxon>Agaricales</taxon>
        <taxon>Schizophyllaceae</taxon>
        <taxon>Schizophyllum</taxon>
    </lineage>
</organism>
<proteinExistence type="predicted"/>
<feature type="region of interest" description="Disordered" evidence="1">
    <location>
        <begin position="34"/>
        <end position="60"/>
    </location>
</feature>
<protein>
    <submittedName>
        <fullName evidence="2">Uncharacterized protein</fullName>
    </submittedName>
</protein>
<evidence type="ECO:0000313" key="2">
    <source>
        <dbReference type="EMBL" id="TRM64329.1"/>
    </source>
</evidence>
<sequence>MLSTPLVRDLRELLCMCRTLPCMRCASMYVPTPTARHSHTAARTPQSDTRTIRDNGSAGRAPRAQLLRSHTLAAAIPCLLIDELHALARRFQRYSIFEIVGSMIWHALKASTNPLHNAPRSLRPPPQILLAFLPLRPSARYARFSLSVPFMKDPANLFSAPWGLTLHSCSRIFPIGDYCKEELIEEAAPPDQRSNAPLARLQRPRSHESAACRARSSGPVRAERQT</sequence>
<dbReference type="Proteomes" id="UP000320762">
    <property type="component" value="Unassembled WGS sequence"/>
</dbReference>
<feature type="region of interest" description="Disordered" evidence="1">
    <location>
        <begin position="189"/>
        <end position="226"/>
    </location>
</feature>
<keyword evidence="3" id="KW-1185">Reference proteome</keyword>
<evidence type="ECO:0000313" key="3">
    <source>
        <dbReference type="Proteomes" id="UP000320762"/>
    </source>
</evidence>
<gene>
    <name evidence="2" type="ORF">BD626DRAFT_250911</name>
</gene>
<accession>A0A550CHQ3</accession>